<feature type="domain" description="Orotidine 5'-phosphate decarboxylase" evidence="9">
    <location>
        <begin position="9"/>
        <end position="230"/>
    </location>
</feature>
<dbReference type="FunFam" id="3.20.20.70:FF:000015">
    <property type="entry name" value="Orotidine 5'-phosphate decarboxylase"/>
    <property type="match status" value="1"/>
</dbReference>
<accession>A0A3B0T036</accession>
<dbReference type="InterPro" id="IPR047596">
    <property type="entry name" value="OMPdecase_bac"/>
</dbReference>
<dbReference type="InterPro" id="IPR001754">
    <property type="entry name" value="OMPdeCOase_dom"/>
</dbReference>
<evidence type="ECO:0000259" key="9">
    <source>
        <dbReference type="SMART" id="SM00934"/>
    </source>
</evidence>
<protein>
    <recommendedName>
        <fullName evidence="4">Orotidine 5'-phosphate decarboxylase</fullName>
        <ecNumber evidence="3">4.1.1.23</ecNumber>
    </recommendedName>
    <alternativeName>
        <fullName evidence="8">OMP decarboxylase</fullName>
    </alternativeName>
</protein>
<dbReference type="HAMAP" id="MF_01200_B">
    <property type="entry name" value="OMPdecase_type1_B"/>
    <property type="match status" value="1"/>
</dbReference>
<dbReference type="NCBIfam" id="TIGR01740">
    <property type="entry name" value="pyrF"/>
    <property type="match status" value="1"/>
</dbReference>
<dbReference type="AlphaFoldDB" id="A0A3B0T036"/>
<dbReference type="PANTHER" id="PTHR32119:SF2">
    <property type="entry name" value="OROTIDINE 5'-PHOSPHATE DECARBOXYLASE"/>
    <property type="match status" value="1"/>
</dbReference>
<dbReference type="GO" id="GO:0004590">
    <property type="term" value="F:orotidine-5'-phosphate decarboxylase activity"/>
    <property type="evidence" value="ECO:0007669"/>
    <property type="project" value="UniProtKB-EC"/>
</dbReference>
<comment type="pathway">
    <text evidence="1">Pyrimidine metabolism; UMP biosynthesis via de novo pathway; UMP from orotate: step 2/2.</text>
</comment>
<sequence length="236" mass="23910">MGNTSFANPVFCGLDTTDKDRALALAGAVKTSVGGLKVGMEAFYALGPSGYAELAAQGLPIFLDLKLHDIPNTVAGGIRALLPLRPAIVNVHATGGMAMMRAAMDAAMAAGEARPKIIAVTVLTSLDDEDLSAAGFSRSAREQALHMARLAREAGLDGVVCSPHEIAAIKSACGADFLTVVPGIRPASASADDQKRVMTPQAALAEGADILVIGRPITAAAEPGVAAADIARGLAA</sequence>
<keyword evidence="5" id="KW-0210">Decarboxylase</keyword>
<evidence type="ECO:0000256" key="3">
    <source>
        <dbReference type="ARBA" id="ARBA00012321"/>
    </source>
</evidence>
<name>A0A3B0T036_9ZZZZ</name>
<proteinExistence type="inferred from homology"/>
<dbReference type="GO" id="GO:0005829">
    <property type="term" value="C:cytosol"/>
    <property type="evidence" value="ECO:0007669"/>
    <property type="project" value="TreeGrafter"/>
</dbReference>
<dbReference type="SMART" id="SM00934">
    <property type="entry name" value="OMPdecase"/>
    <property type="match status" value="1"/>
</dbReference>
<dbReference type="Pfam" id="PF00215">
    <property type="entry name" value="OMPdecase"/>
    <property type="match status" value="1"/>
</dbReference>
<comment type="subunit">
    <text evidence="2">Homodimer.</text>
</comment>
<evidence type="ECO:0000256" key="7">
    <source>
        <dbReference type="ARBA" id="ARBA00023239"/>
    </source>
</evidence>
<dbReference type="UniPathway" id="UPA00070">
    <property type="reaction ID" value="UER00120"/>
</dbReference>
<evidence type="ECO:0000256" key="1">
    <source>
        <dbReference type="ARBA" id="ARBA00004861"/>
    </source>
</evidence>
<gene>
    <name evidence="10" type="ORF">MNBD_ALPHA09-316</name>
</gene>
<keyword evidence="7 10" id="KW-0456">Lyase</keyword>
<evidence type="ECO:0000256" key="5">
    <source>
        <dbReference type="ARBA" id="ARBA00022793"/>
    </source>
</evidence>
<keyword evidence="6" id="KW-0665">Pyrimidine biosynthesis</keyword>
<dbReference type="PANTHER" id="PTHR32119">
    <property type="entry name" value="OROTIDINE 5'-PHOSPHATE DECARBOXYLASE"/>
    <property type="match status" value="1"/>
</dbReference>
<dbReference type="CDD" id="cd04725">
    <property type="entry name" value="OMP_decarboxylase_like"/>
    <property type="match status" value="1"/>
</dbReference>
<dbReference type="InterPro" id="IPR011060">
    <property type="entry name" value="RibuloseP-bd_barrel"/>
</dbReference>
<evidence type="ECO:0000256" key="4">
    <source>
        <dbReference type="ARBA" id="ARBA00021923"/>
    </source>
</evidence>
<dbReference type="InterPro" id="IPR018089">
    <property type="entry name" value="OMPdecase_AS"/>
</dbReference>
<dbReference type="EMBL" id="UOEM01000032">
    <property type="protein sequence ID" value="VAW11685.1"/>
    <property type="molecule type" value="Genomic_DNA"/>
</dbReference>
<dbReference type="InterPro" id="IPR013785">
    <property type="entry name" value="Aldolase_TIM"/>
</dbReference>
<reference evidence="10" key="1">
    <citation type="submission" date="2018-06" db="EMBL/GenBank/DDBJ databases">
        <authorList>
            <person name="Zhirakovskaya E."/>
        </authorList>
    </citation>
    <scope>NUCLEOTIDE SEQUENCE</scope>
</reference>
<dbReference type="GO" id="GO:0044205">
    <property type="term" value="P:'de novo' UMP biosynthetic process"/>
    <property type="evidence" value="ECO:0007669"/>
    <property type="project" value="UniProtKB-UniPathway"/>
</dbReference>
<dbReference type="EC" id="4.1.1.23" evidence="3"/>
<organism evidence="10">
    <name type="scientific">hydrothermal vent metagenome</name>
    <dbReference type="NCBI Taxonomy" id="652676"/>
    <lineage>
        <taxon>unclassified sequences</taxon>
        <taxon>metagenomes</taxon>
        <taxon>ecological metagenomes</taxon>
    </lineage>
</organism>
<evidence type="ECO:0000313" key="10">
    <source>
        <dbReference type="EMBL" id="VAW11685.1"/>
    </source>
</evidence>
<dbReference type="Gene3D" id="3.20.20.70">
    <property type="entry name" value="Aldolase class I"/>
    <property type="match status" value="1"/>
</dbReference>
<dbReference type="InterPro" id="IPR014732">
    <property type="entry name" value="OMPdecase"/>
</dbReference>
<evidence type="ECO:0000256" key="6">
    <source>
        <dbReference type="ARBA" id="ARBA00022975"/>
    </source>
</evidence>
<dbReference type="GO" id="GO:0006207">
    <property type="term" value="P:'de novo' pyrimidine nucleobase biosynthetic process"/>
    <property type="evidence" value="ECO:0007669"/>
    <property type="project" value="InterPro"/>
</dbReference>
<evidence type="ECO:0000256" key="2">
    <source>
        <dbReference type="ARBA" id="ARBA00011738"/>
    </source>
</evidence>
<dbReference type="SUPFAM" id="SSF51366">
    <property type="entry name" value="Ribulose-phoshate binding barrel"/>
    <property type="match status" value="1"/>
</dbReference>
<dbReference type="NCBIfam" id="NF001273">
    <property type="entry name" value="PRK00230.1"/>
    <property type="match status" value="1"/>
</dbReference>
<evidence type="ECO:0000256" key="8">
    <source>
        <dbReference type="ARBA" id="ARBA00033428"/>
    </source>
</evidence>
<dbReference type="PROSITE" id="PS00156">
    <property type="entry name" value="OMPDECASE"/>
    <property type="match status" value="1"/>
</dbReference>